<accession>A0A5B6W078</accession>
<evidence type="ECO:0000313" key="2">
    <source>
        <dbReference type="EMBL" id="KAA3474467.1"/>
    </source>
</evidence>
<organism evidence="2 3">
    <name type="scientific">Gossypium australe</name>
    <dbReference type="NCBI Taxonomy" id="47621"/>
    <lineage>
        <taxon>Eukaryota</taxon>
        <taxon>Viridiplantae</taxon>
        <taxon>Streptophyta</taxon>
        <taxon>Embryophyta</taxon>
        <taxon>Tracheophyta</taxon>
        <taxon>Spermatophyta</taxon>
        <taxon>Magnoliopsida</taxon>
        <taxon>eudicotyledons</taxon>
        <taxon>Gunneridae</taxon>
        <taxon>Pentapetalae</taxon>
        <taxon>rosids</taxon>
        <taxon>malvids</taxon>
        <taxon>Malvales</taxon>
        <taxon>Malvaceae</taxon>
        <taxon>Malvoideae</taxon>
        <taxon>Gossypium</taxon>
    </lineage>
</organism>
<keyword evidence="3" id="KW-1185">Reference proteome</keyword>
<feature type="compositionally biased region" description="Basic and acidic residues" evidence="1">
    <location>
        <begin position="105"/>
        <end position="127"/>
    </location>
</feature>
<gene>
    <name evidence="2" type="ORF">EPI10_024756</name>
</gene>
<reference evidence="3" key="1">
    <citation type="journal article" date="2019" name="Plant Biotechnol. J.">
        <title>Genome sequencing of the Australian wild diploid species Gossypium australe highlights disease resistance and delayed gland morphogenesis.</title>
        <authorList>
            <person name="Cai Y."/>
            <person name="Cai X."/>
            <person name="Wang Q."/>
            <person name="Wang P."/>
            <person name="Zhang Y."/>
            <person name="Cai C."/>
            <person name="Xu Y."/>
            <person name="Wang K."/>
            <person name="Zhou Z."/>
            <person name="Wang C."/>
            <person name="Geng S."/>
            <person name="Li B."/>
            <person name="Dong Q."/>
            <person name="Hou Y."/>
            <person name="Wang H."/>
            <person name="Ai P."/>
            <person name="Liu Z."/>
            <person name="Yi F."/>
            <person name="Sun M."/>
            <person name="An G."/>
            <person name="Cheng J."/>
            <person name="Zhang Y."/>
            <person name="Shi Q."/>
            <person name="Xie Y."/>
            <person name="Shi X."/>
            <person name="Chang Y."/>
            <person name="Huang F."/>
            <person name="Chen Y."/>
            <person name="Hong S."/>
            <person name="Mi L."/>
            <person name="Sun Q."/>
            <person name="Zhang L."/>
            <person name="Zhou B."/>
            <person name="Peng R."/>
            <person name="Zhang X."/>
            <person name="Liu F."/>
        </authorList>
    </citation>
    <scope>NUCLEOTIDE SEQUENCE [LARGE SCALE GENOMIC DNA]</scope>
    <source>
        <strain evidence="3">cv. PA1801</strain>
    </source>
</reference>
<dbReference type="EMBL" id="SMMG02000005">
    <property type="protein sequence ID" value="KAA3474467.1"/>
    <property type="molecule type" value="Genomic_DNA"/>
</dbReference>
<feature type="compositionally biased region" description="Basic and acidic residues" evidence="1">
    <location>
        <begin position="32"/>
        <end position="52"/>
    </location>
</feature>
<protein>
    <submittedName>
        <fullName evidence="2">Uncharacterized protein</fullName>
    </submittedName>
</protein>
<evidence type="ECO:0000313" key="3">
    <source>
        <dbReference type="Proteomes" id="UP000325315"/>
    </source>
</evidence>
<evidence type="ECO:0000256" key="1">
    <source>
        <dbReference type="SAM" id="MobiDB-lite"/>
    </source>
</evidence>
<sequence length="142" mass="16738">MFVHRNTGGNSRARGTKRGLGRQLSIQGKGRSAAEEDHERIDEQDRSINSDRKARWRRTNFARERGLYNEERIERKRKRFELEVGDSAEDSWPEDTAKRMKYEMQDLQNKEELEFPTEKWGKGDSPKQRRSAAAKRQADQTQ</sequence>
<dbReference type="AlphaFoldDB" id="A0A5B6W078"/>
<name>A0A5B6W078_9ROSI</name>
<proteinExistence type="predicted"/>
<feature type="region of interest" description="Disordered" evidence="1">
    <location>
        <begin position="1"/>
        <end position="52"/>
    </location>
</feature>
<dbReference type="Proteomes" id="UP000325315">
    <property type="component" value="Unassembled WGS sequence"/>
</dbReference>
<comment type="caution">
    <text evidence="2">The sequence shown here is derived from an EMBL/GenBank/DDBJ whole genome shotgun (WGS) entry which is preliminary data.</text>
</comment>
<feature type="region of interest" description="Disordered" evidence="1">
    <location>
        <begin position="105"/>
        <end position="142"/>
    </location>
</feature>